<dbReference type="PANTHER" id="PTHR22600:SF57">
    <property type="entry name" value="BETA-N-ACETYLHEXOSAMINIDASE"/>
    <property type="match status" value="1"/>
</dbReference>
<feature type="domain" description="Glycoside hydrolase family 20 catalytic" evidence="6">
    <location>
        <begin position="270"/>
        <end position="403"/>
    </location>
</feature>
<feature type="domain" description="Beta-hexosaminidase bacterial type N-terminal" evidence="7">
    <location>
        <begin position="27"/>
        <end position="87"/>
    </location>
</feature>
<dbReference type="SUPFAM" id="SSF55545">
    <property type="entry name" value="beta-N-acetylhexosaminidase-like domain"/>
    <property type="match status" value="1"/>
</dbReference>
<dbReference type="InterPro" id="IPR015882">
    <property type="entry name" value="HEX_bac_N"/>
</dbReference>
<dbReference type="EMBL" id="BAAABU010000002">
    <property type="protein sequence ID" value="GAA0218151.1"/>
    <property type="molecule type" value="Genomic_DNA"/>
</dbReference>
<dbReference type="Pfam" id="PF00728">
    <property type="entry name" value="Glyco_hydro_20"/>
    <property type="match status" value="2"/>
</dbReference>
<keyword evidence="9" id="KW-1185">Reference proteome</keyword>
<dbReference type="InterPro" id="IPR017853">
    <property type="entry name" value="GH"/>
</dbReference>
<dbReference type="InterPro" id="IPR015883">
    <property type="entry name" value="Glyco_hydro_20_cat"/>
</dbReference>
<organism evidence="8 9">
    <name type="scientific">Saccharothrix mutabilis subsp. mutabilis</name>
    <dbReference type="NCBI Taxonomy" id="66855"/>
    <lineage>
        <taxon>Bacteria</taxon>
        <taxon>Bacillati</taxon>
        <taxon>Actinomycetota</taxon>
        <taxon>Actinomycetes</taxon>
        <taxon>Pseudonocardiales</taxon>
        <taxon>Pseudonocardiaceae</taxon>
        <taxon>Saccharothrix</taxon>
    </lineage>
</organism>
<keyword evidence="5" id="KW-0326">Glycosidase</keyword>
<proteinExistence type="inferred from homology"/>
<reference evidence="9" key="1">
    <citation type="journal article" date="2019" name="Int. J. Syst. Evol. Microbiol.">
        <title>The Global Catalogue of Microorganisms (GCM) 10K type strain sequencing project: providing services to taxonomists for standard genome sequencing and annotation.</title>
        <authorList>
            <consortium name="The Broad Institute Genomics Platform"/>
            <consortium name="The Broad Institute Genome Sequencing Center for Infectious Disease"/>
            <person name="Wu L."/>
            <person name="Ma J."/>
        </authorList>
    </citation>
    <scope>NUCLEOTIDE SEQUENCE [LARGE SCALE GENOMIC DNA]</scope>
    <source>
        <strain evidence="9">JCM 3380</strain>
    </source>
</reference>
<accession>A0ABP3CXT3</accession>
<dbReference type="InterPro" id="IPR025705">
    <property type="entry name" value="Beta_hexosaminidase_sua/sub"/>
</dbReference>
<dbReference type="Gene3D" id="3.20.20.80">
    <property type="entry name" value="Glycosidases"/>
    <property type="match status" value="1"/>
</dbReference>
<evidence type="ECO:0000313" key="9">
    <source>
        <dbReference type="Proteomes" id="UP001500416"/>
    </source>
</evidence>
<evidence type="ECO:0000259" key="6">
    <source>
        <dbReference type="Pfam" id="PF00728"/>
    </source>
</evidence>
<dbReference type="Pfam" id="PF02838">
    <property type="entry name" value="Glyco_hydro_20b"/>
    <property type="match status" value="1"/>
</dbReference>
<evidence type="ECO:0000256" key="1">
    <source>
        <dbReference type="ARBA" id="ARBA00001231"/>
    </source>
</evidence>
<dbReference type="Proteomes" id="UP001500416">
    <property type="component" value="Unassembled WGS sequence"/>
</dbReference>
<comment type="similarity">
    <text evidence="2">Belongs to the glycosyl hydrolase 20 family.</text>
</comment>
<dbReference type="EC" id="3.2.1.52" evidence="3"/>
<name>A0ABP3CXT3_9PSEU</name>
<dbReference type="CDD" id="cd06563">
    <property type="entry name" value="GH20_chitobiase-like"/>
    <property type="match status" value="1"/>
</dbReference>
<evidence type="ECO:0000256" key="4">
    <source>
        <dbReference type="ARBA" id="ARBA00022801"/>
    </source>
</evidence>
<evidence type="ECO:0000256" key="2">
    <source>
        <dbReference type="ARBA" id="ARBA00006285"/>
    </source>
</evidence>
<gene>
    <name evidence="8" type="ORF">GCM10010492_15050</name>
</gene>
<keyword evidence="4" id="KW-0378">Hydrolase</keyword>
<comment type="caution">
    <text evidence="8">The sequence shown here is derived from an EMBL/GenBank/DDBJ whole genome shotgun (WGS) entry which is preliminary data.</text>
</comment>
<evidence type="ECO:0000259" key="7">
    <source>
        <dbReference type="Pfam" id="PF02838"/>
    </source>
</evidence>
<dbReference type="InterPro" id="IPR029018">
    <property type="entry name" value="Hex-like_dom2"/>
</dbReference>
<dbReference type="PRINTS" id="PR00738">
    <property type="entry name" value="GLHYDRLASE20"/>
</dbReference>
<feature type="domain" description="Glycoside hydrolase family 20 catalytic" evidence="6">
    <location>
        <begin position="91"/>
        <end position="265"/>
    </location>
</feature>
<evidence type="ECO:0000256" key="3">
    <source>
        <dbReference type="ARBA" id="ARBA00012663"/>
    </source>
</evidence>
<protein>
    <recommendedName>
        <fullName evidence="3">beta-N-acetylhexosaminidase</fullName>
        <ecNumber evidence="3">3.2.1.52</ecNumber>
    </recommendedName>
</protein>
<evidence type="ECO:0000256" key="5">
    <source>
        <dbReference type="ARBA" id="ARBA00023295"/>
    </source>
</evidence>
<dbReference type="Gene3D" id="3.30.379.10">
    <property type="entry name" value="Chitobiase/beta-hexosaminidase domain 2-like"/>
    <property type="match status" value="1"/>
</dbReference>
<dbReference type="SUPFAM" id="SSF51445">
    <property type="entry name" value="(Trans)glycosidases"/>
    <property type="match status" value="1"/>
</dbReference>
<comment type="catalytic activity">
    <reaction evidence="1">
        <text>Hydrolysis of terminal non-reducing N-acetyl-D-hexosamine residues in N-acetyl-beta-D-hexosaminides.</text>
        <dbReference type="EC" id="3.2.1.52"/>
    </reaction>
</comment>
<evidence type="ECO:0000313" key="8">
    <source>
        <dbReference type="EMBL" id="GAA0218151.1"/>
    </source>
</evidence>
<dbReference type="PANTHER" id="PTHR22600">
    <property type="entry name" value="BETA-HEXOSAMINIDASE"/>
    <property type="match status" value="1"/>
</dbReference>
<sequence length="472" mass="52495">MIIPKPVSFVRGEGSLVFDGTVDVRPHDGPAESYRLTVDPRGVTIEAADAAGEFYARQTLRQLSGPDAFRAAPIGGPPTLPVCVVEDRPRFAWRGVMLDVARHFLPKPDLLRYVDLLAAHKFNVLHLHLTDDQGWRFESKRFPRLHEVGGWRPSSRYGDRRRGGQTNRPHGGYYTQDDLREVVAYAAQRHITVVPEIDVPGHSQAAIAAYPELGVQGGGVWTDWGVNPNVLKADESTVDFYRQVFDELLDVFPSEVVGLGGDEAEGGDGRFVRRIAQHLVRRGRRPHGWDEVLGVGPLPTGTVIASWRGEEAGLTALERGHDVVMCPEKHVYLDYRQSDREDEPIPVGTVLTWEDVYAYEPAAADRVLGAQANLWTEHLDSPRRLDYAAFPRLCAFAEVVWSPVPHTTPTSPDTPVSPVPSKSAPALRDVEEFRSRLAEHHLPRLDALGVEYRPLSGPRPWQMLPGVPGHPR</sequence>